<dbReference type="InterPro" id="IPR036390">
    <property type="entry name" value="WH_DNA-bd_sf"/>
</dbReference>
<organism evidence="7 8">
    <name type="scientific">Cytobacillus purgationiresistens</name>
    <dbReference type="NCBI Taxonomy" id="863449"/>
    <lineage>
        <taxon>Bacteria</taxon>
        <taxon>Bacillati</taxon>
        <taxon>Bacillota</taxon>
        <taxon>Bacilli</taxon>
        <taxon>Bacillales</taxon>
        <taxon>Bacillaceae</taxon>
        <taxon>Cytobacillus</taxon>
    </lineage>
</organism>
<dbReference type="Proteomes" id="UP001238088">
    <property type="component" value="Unassembled WGS sequence"/>
</dbReference>
<sequence>MSKGILEQFIDKHDWFRDMFRNMPEDIRLHWKVRNYNIGDQVCGQDTEVTHFYILVTGELAVERQLSDGKAYTLSTMQPGFVVGDIEISLNTPFINRVYAFQQSTLLLIETKIYKNWVMNDPYFLRRINYQLAKKLYVVGQKMISSNFHTVRKKILVYFYEFIQSFCSTVQDSYVLVASREDIAKHLGVSVRSINRVIKDLKDEKIVSVRHKRLIFNEYSVKQIAQELAE</sequence>
<dbReference type="PANTHER" id="PTHR24567:SF26">
    <property type="entry name" value="REGULATORY PROTEIN YEIL"/>
    <property type="match status" value="1"/>
</dbReference>
<dbReference type="Gene3D" id="2.60.120.10">
    <property type="entry name" value="Jelly Rolls"/>
    <property type="match status" value="1"/>
</dbReference>
<feature type="domain" description="HTH crp-type" evidence="6">
    <location>
        <begin position="149"/>
        <end position="220"/>
    </location>
</feature>
<protein>
    <submittedName>
        <fullName evidence="7">CRP-like cAMP-binding protein</fullName>
    </submittedName>
</protein>
<comment type="caution">
    <text evidence="7">The sequence shown here is derived from an EMBL/GenBank/DDBJ whole genome shotgun (WGS) entry which is preliminary data.</text>
</comment>
<dbReference type="InterPro" id="IPR012318">
    <property type="entry name" value="HTH_CRP"/>
</dbReference>
<evidence type="ECO:0000313" key="8">
    <source>
        <dbReference type="Proteomes" id="UP001238088"/>
    </source>
</evidence>
<dbReference type="RefSeq" id="WP_307477476.1">
    <property type="nucleotide sequence ID" value="NZ_JAUSUB010000020.1"/>
</dbReference>
<dbReference type="InterPro" id="IPR014710">
    <property type="entry name" value="RmlC-like_jellyroll"/>
</dbReference>
<evidence type="ECO:0000256" key="2">
    <source>
        <dbReference type="ARBA" id="ARBA00023125"/>
    </source>
</evidence>
<dbReference type="InterPro" id="IPR050397">
    <property type="entry name" value="Env_Response_Regulators"/>
</dbReference>
<dbReference type="SMART" id="SM00419">
    <property type="entry name" value="HTH_CRP"/>
    <property type="match status" value="1"/>
</dbReference>
<keyword evidence="8" id="KW-1185">Reference proteome</keyword>
<evidence type="ECO:0000313" key="7">
    <source>
        <dbReference type="EMBL" id="MDQ0272182.1"/>
    </source>
</evidence>
<proteinExistence type="predicted"/>
<gene>
    <name evidence="7" type="ORF">J2S17_004074</name>
</gene>
<dbReference type="SUPFAM" id="SSF51206">
    <property type="entry name" value="cAMP-binding domain-like"/>
    <property type="match status" value="1"/>
</dbReference>
<dbReference type="PROSITE" id="PS50042">
    <property type="entry name" value="CNMP_BINDING_3"/>
    <property type="match status" value="1"/>
</dbReference>
<feature type="domain" description="Cyclic nucleotide-binding" evidence="5">
    <location>
        <begin position="15"/>
        <end position="135"/>
    </location>
</feature>
<dbReference type="SMART" id="SM00100">
    <property type="entry name" value="cNMP"/>
    <property type="match status" value="1"/>
</dbReference>
<dbReference type="Pfam" id="PF00027">
    <property type="entry name" value="cNMP_binding"/>
    <property type="match status" value="1"/>
</dbReference>
<dbReference type="PROSITE" id="PS51063">
    <property type="entry name" value="HTH_CRP_2"/>
    <property type="match status" value="1"/>
</dbReference>
<name>A0ABU0AN10_9BACI</name>
<evidence type="ECO:0000259" key="5">
    <source>
        <dbReference type="PROSITE" id="PS50042"/>
    </source>
</evidence>
<evidence type="ECO:0000256" key="1">
    <source>
        <dbReference type="ARBA" id="ARBA00023015"/>
    </source>
</evidence>
<dbReference type="InterPro" id="IPR000595">
    <property type="entry name" value="cNMP-bd_dom"/>
</dbReference>
<dbReference type="PANTHER" id="PTHR24567">
    <property type="entry name" value="CRP FAMILY TRANSCRIPTIONAL REGULATORY PROTEIN"/>
    <property type="match status" value="1"/>
</dbReference>
<keyword evidence="4" id="KW-0804">Transcription</keyword>
<evidence type="ECO:0000256" key="4">
    <source>
        <dbReference type="ARBA" id="ARBA00023163"/>
    </source>
</evidence>
<evidence type="ECO:0000256" key="3">
    <source>
        <dbReference type="ARBA" id="ARBA00023159"/>
    </source>
</evidence>
<keyword evidence="2" id="KW-0238">DNA-binding</keyword>
<dbReference type="Pfam" id="PF13545">
    <property type="entry name" value="HTH_Crp_2"/>
    <property type="match status" value="1"/>
</dbReference>
<dbReference type="CDD" id="cd00038">
    <property type="entry name" value="CAP_ED"/>
    <property type="match status" value="1"/>
</dbReference>
<evidence type="ECO:0000259" key="6">
    <source>
        <dbReference type="PROSITE" id="PS51063"/>
    </source>
</evidence>
<dbReference type="SUPFAM" id="SSF46785">
    <property type="entry name" value="Winged helix' DNA-binding domain"/>
    <property type="match status" value="1"/>
</dbReference>
<dbReference type="InterPro" id="IPR018490">
    <property type="entry name" value="cNMP-bd_dom_sf"/>
</dbReference>
<dbReference type="EMBL" id="JAUSUB010000020">
    <property type="protein sequence ID" value="MDQ0272182.1"/>
    <property type="molecule type" value="Genomic_DNA"/>
</dbReference>
<reference evidence="7 8" key="1">
    <citation type="submission" date="2023-07" db="EMBL/GenBank/DDBJ databases">
        <title>Genomic Encyclopedia of Type Strains, Phase IV (KMG-IV): sequencing the most valuable type-strain genomes for metagenomic binning, comparative biology and taxonomic classification.</title>
        <authorList>
            <person name="Goeker M."/>
        </authorList>
    </citation>
    <scope>NUCLEOTIDE SEQUENCE [LARGE SCALE GENOMIC DNA]</scope>
    <source>
        <strain evidence="7 8">DSM 23494</strain>
    </source>
</reference>
<keyword evidence="3" id="KW-0010">Activator</keyword>
<keyword evidence="1" id="KW-0805">Transcription regulation</keyword>
<accession>A0ABU0AN10</accession>